<reference evidence="3" key="1">
    <citation type="journal article" date="2019" name="Int. J. Syst. Evol. Microbiol.">
        <title>The Global Catalogue of Microorganisms (GCM) 10K type strain sequencing project: providing services to taxonomists for standard genome sequencing and annotation.</title>
        <authorList>
            <consortium name="The Broad Institute Genomics Platform"/>
            <consortium name="The Broad Institute Genome Sequencing Center for Infectious Disease"/>
            <person name="Wu L."/>
            <person name="Ma J."/>
        </authorList>
    </citation>
    <scope>NUCLEOTIDE SEQUENCE [LARGE SCALE GENOMIC DNA]</scope>
    <source>
        <strain evidence="3">GH52</strain>
    </source>
</reference>
<feature type="domain" description="Serine aminopeptidase S33" evidence="1">
    <location>
        <begin position="18"/>
        <end position="161"/>
    </location>
</feature>
<sequence>MNLKQFEFVTFQNDDKLIEKLNIDNIVIFGHSLGGYVALAFAEKYEHKLLGLGLILSTALPDTEEKKQKRRQDIDAISVRGTQSYVRKLIPKLFAASNMEKMKTEISTLIEVGLRMNAEGMRGILEGMQLRPNRSHVLANASYPILLVAGAEDQIVSPTETFSVAPEELTYSTFHYPHIL</sequence>
<organism evidence="2 3">
    <name type="scientific">Paenibacillus yanchengensis</name>
    <dbReference type="NCBI Taxonomy" id="2035833"/>
    <lineage>
        <taxon>Bacteria</taxon>
        <taxon>Bacillati</taxon>
        <taxon>Bacillota</taxon>
        <taxon>Bacilli</taxon>
        <taxon>Bacillales</taxon>
        <taxon>Paenibacillaceae</taxon>
        <taxon>Paenibacillus</taxon>
    </lineage>
</organism>
<proteinExistence type="predicted"/>
<name>A0ABW4YIS8_9BACL</name>
<comment type="caution">
    <text evidence="2">The sequence shown here is derived from an EMBL/GenBank/DDBJ whole genome shotgun (WGS) entry which is preliminary data.</text>
</comment>
<dbReference type="GO" id="GO:0016787">
    <property type="term" value="F:hydrolase activity"/>
    <property type="evidence" value="ECO:0007669"/>
    <property type="project" value="UniProtKB-KW"/>
</dbReference>
<dbReference type="SUPFAM" id="SSF53474">
    <property type="entry name" value="alpha/beta-Hydrolases"/>
    <property type="match status" value="1"/>
</dbReference>
<dbReference type="Pfam" id="PF12146">
    <property type="entry name" value="Hydrolase_4"/>
    <property type="match status" value="1"/>
</dbReference>
<dbReference type="InterPro" id="IPR029058">
    <property type="entry name" value="AB_hydrolase_fold"/>
</dbReference>
<evidence type="ECO:0000313" key="3">
    <source>
        <dbReference type="Proteomes" id="UP001597362"/>
    </source>
</evidence>
<protein>
    <submittedName>
        <fullName evidence="2">Alpha/beta fold hydrolase</fullName>
    </submittedName>
</protein>
<evidence type="ECO:0000313" key="2">
    <source>
        <dbReference type="EMBL" id="MFD2115611.1"/>
    </source>
</evidence>
<keyword evidence="2" id="KW-0378">Hydrolase</keyword>
<dbReference type="RefSeq" id="WP_377770926.1">
    <property type="nucleotide sequence ID" value="NZ_JBHUHO010000020.1"/>
</dbReference>
<keyword evidence="3" id="KW-1185">Reference proteome</keyword>
<dbReference type="Proteomes" id="UP001597362">
    <property type="component" value="Unassembled WGS sequence"/>
</dbReference>
<gene>
    <name evidence="2" type="ORF">ACFSJH_07700</name>
</gene>
<dbReference type="InterPro" id="IPR022742">
    <property type="entry name" value="Hydrolase_4"/>
</dbReference>
<evidence type="ECO:0000259" key="1">
    <source>
        <dbReference type="Pfam" id="PF12146"/>
    </source>
</evidence>
<dbReference type="EMBL" id="JBHUHO010000020">
    <property type="protein sequence ID" value="MFD2115611.1"/>
    <property type="molecule type" value="Genomic_DNA"/>
</dbReference>
<dbReference type="Gene3D" id="3.40.50.1820">
    <property type="entry name" value="alpha/beta hydrolase"/>
    <property type="match status" value="1"/>
</dbReference>
<accession>A0ABW4YIS8</accession>